<dbReference type="AlphaFoldDB" id="A0A0F9LEQ0"/>
<dbReference type="EMBL" id="LAZR01006267">
    <property type="protein sequence ID" value="KKM93409.1"/>
    <property type="molecule type" value="Genomic_DNA"/>
</dbReference>
<accession>A0A0F9LEQ0</accession>
<evidence type="ECO:0000256" key="1">
    <source>
        <dbReference type="SAM" id="MobiDB-lite"/>
    </source>
</evidence>
<feature type="compositionally biased region" description="Basic and acidic residues" evidence="1">
    <location>
        <begin position="101"/>
        <end position="111"/>
    </location>
</feature>
<sequence>MRNSLSIHYYCDVENCYSDTRVWEENRRWLGYDLKSQKVFLRECGFPLPPTWTIIGDQHFCPNHNIFIHGEVPVGENVEITRTGGLYEPVKEREEEILGELKKAEERDDKLSNTPPKRGKHTNTSDGYCEICRPAKK</sequence>
<evidence type="ECO:0000313" key="2">
    <source>
        <dbReference type="EMBL" id="KKM93409.1"/>
    </source>
</evidence>
<gene>
    <name evidence="2" type="ORF">LCGC14_1208660</name>
</gene>
<name>A0A0F9LEQ0_9ZZZZ</name>
<protein>
    <submittedName>
        <fullName evidence="2">Uncharacterized protein</fullName>
    </submittedName>
</protein>
<comment type="caution">
    <text evidence="2">The sequence shown here is derived from an EMBL/GenBank/DDBJ whole genome shotgun (WGS) entry which is preliminary data.</text>
</comment>
<proteinExistence type="predicted"/>
<organism evidence="2">
    <name type="scientific">marine sediment metagenome</name>
    <dbReference type="NCBI Taxonomy" id="412755"/>
    <lineage>
        <taxon>unclassified sequences</taxon>
        <taxon>metagenomes</taxon>
        <taxon>ecological metagenomes</taxon>
    </lineage>
</organism>
<reference evidence="2" key="1">
    <citation type="journal article" date="2015" name="Nature">
        <title>Complex archaea that bridge the gap between prokaryotes and eukaryotes.</title>
        <authorList>
            <person name="Spang A."/>
            <person name="Saw J.H."/>
            <person name="Jorgensen S.L."/>
            <person name="Zaremba-Niedzwiedzka K."/>
            <person name="Martijn J."/>
            <person name="Lind A.E."/>
            <person name="van Eijk R."/>
            <person name="Schleper C."/>
            <person name="Guy L."/>
            <person name="Ettema T.J."/>
        </authorList>
    </citation>
    <scope>NUCLEOTIDE SEQUENCE</scope>
</reference>
<feature type="region of interest" description="Disordered" evidence="1">
    <location>
        <begin position="101"/>
        <end position="127"/>
    </location>
</feature>